<evidence type="ECO:0000256" key="1">
    <source>
        <dbReference type="SAM" id="MobiDB-lite"/>
    </source>
</evidence>
<evidence type="ECO:0000313" key="4">
    <source>
        <dbReference type="Proteomes" id="UP000541558"/>
    </source>
</evidence>
<dbReference type="InterPro" id="IPR038425">
    <property type="entry name" value="GAT_sf"/>
</dbReference>
<dbReference type="InterPro" id="IPR008942">
    <property type="entry name" value="ENTH_VHS"/>
</dbReference>
<feature type="domain" description="VHS" evidence="2">
    <location>
        <begin position="27"/>
        <end position="147"/>
    </location>
</feature>
<comment type="caution">
    <text evidence="3">The sequence shown here is derived from an EMBL/GenBank/DDBJ whole genome shotgun (WGS) entry which is preliminary data.</text>
</comment>
<dbReference type="EMBL" id="JAACJK010000166">
    <property type="protein sequence ID" value="KAF5323596.1"/>
    <property type="molecule type" value="Genomic_DNA"/>
</dbReference>
<dbReference type="SUPFAM" id="SSF89009">
    <property type="entry name" value="GAT-like domain"/>
    <property type="match status" value="1"/>
</dbReference>
<dbReference type="InterPro" id="IPR044103">
    <property type="entry name" value="GAT_LSB5"/>
</dbReference>
<dbReference type="GO" id="GO:0030479">
    <property type="term" value="C:actin cortical patch"/>
    <property type="evidence" value="ECO:0007669"/>
    <property type="project" value="TreeGrafter"/>
</dbReference>
<dbReference type="PANTHER" id="PTHR47789:SF1">
    <property type="entry name" value="LAS SEVENTEEN-BINDING PROTEIN 5"/>
    <property type="match status" value="1"/>
</dbReference>
<feature type="region of interest" description="Disordered" evidence="1">
    <location>
        <begin position="441"/>
        <end position="462"/>
    </location>
</feature>
<organism evidence="3 4">
    <name type="scientific">Ephemerocybe angulata</name>
    <dbReference type="NCBI Taxonomy" id="980116"/>
    <lineage>
        <taxon>Eukaryota</taxon>
        <taxon>Fungi</taxon>
        <taxon>Dikarya</taxon>
        <taxon>Basidiomycota</taxon>
        <taxon>Agaricomycotina</taxon>
        <taxon>Agaricomycetes</taxon>
        <taxon>Agaricomycetidae</taxon>
        <taxon>Agaricales</taxon>
        <taxon>Agaricineae</taxon>
        <taxon>Psathyrellaceae</taxon>
        <taxon>Ephemerocybe</taxon>
    </lineage>
</organism>
<evidence type="ECO:0000259" key="2">
    <source>
        <dbReference type="PROSITE" id="PS50179"/>
    </source>
</evidence>
<dbReference type="Pfam" id="PF00790">
    <property type="entry name" value="VHS"/>
    <property type="match status" value="1"/>
</dbReference>
<sequence>MSALSFAKTAFGKEKPHSSITDWVEILTGPNLAEEAYDGIPELVESINLQPTGPTEASRALRKKLKHGNPHQQYRALVLLKALVENCSPKFLAAFSDGTLTEALRLIGSDITVNKRVKKKLLLVLSSWKEQYASDPSMSLVAGLYKQCRVSERREQNLYDLVGLNVEEEKKRIEKQKKKEEKLALKERARKEEEERRKNKNKPKRVPFNFERDRPKVIESISEASQASSNLINAITLVNIEKEKLQENARVQDCLAKAKQVRKSIVRYVQLVENEELIGTLIETNERIMNALEMYDQLTASGQPSSTDSLAERLASTTISTGEVGRLQEKQKAVIQQARSGSYREEVDSSPEPGAVHVHPDLEDLEFGPLGSSSQRLPPPMRPKRVSDDDDDEDEEERRGSLSDFSDYESSDEETHKARAAGPSKRRDYVTVSANDSLVAFANPGEEDPFADPFADSAAVKR</sequence>
<dbReference type="GO" id="GO:0043130">
    <property type="term" value="F:ubiquitin binding"/>
    <property type="evidence" value="ECO:0007669"/>
    <property type="project" value="InterPro"/>
</dbReference>
<feature type="region of interest" description="Disordered" evidence="1">
    <location>
        <begin position="328"/>
        <end position="429"/>
    </location>
</feature>
<dbReference type="CDD" id="cd14232">
    <property type="entry name" value="GAT_LSB5"/>
    <property type="match status" value="1"/>
</dbReference>
<accession>A0A8H5BIQ8</accession>
<feature type="compositionally biased region" description="Low complexity" evidence="1">
    <location>
        <begin position="451"/>
        <end position="462"/>
    </location>
</feature>
<dbReference type="GO" id="GO:0007015">
    <property type="term" value="P:actin filament organization"/>
    <property type="evidence" value="ECO:0007669"/>
    <property type="project" value="InterPro"/>
</dbReference>
<dbReference type="AlphaFoldDB" id="A0A8H5BIQ8"/>
<dbReference type="GO" id="GO:0006897">
    <property type="term" value="P:endocytosis"/>
    <property type="evidence" value="ECO:0007669"/>
    <property type="project" value="InterPro"/>
</dbReference>
<reference evidence="3 4" key="1">
    <citation type="journal article" date="2020" name="ISME J.">
        <title>Uncovering the hidden diversity of litter-decomposition mechanisms in mushroom-forming fungi.</title>
        <authorList>
            <person name="Floudas D."/>
            <person name="Bentzer J."/>
            <person name="Ahren D."/>
            <person name="Johansson T."/>
            <person name="Persson P."/>
            <person name="Tunlid A."/>
        </authorList>
    </citation>
    <scope>NUCLEOTIDE SEQUENCE [LARGE SCALE GENOMIC DNA]</scope>
    <source>
        <strain evidence="3 4">CBS 175.51</strain>
    </source>
</reference>
<proteinExistence type="predicted"/>
<dbReference type="SUPFAM" id="SSF48464">
    <property type="entry name" value="ENTH/VHS domain"/>
    <property type="match status" value="1"/>
</dbReference>
<dbReference type="PROSITE" id="PS50179">
    <property type="entry name" value="VHS"/>
    <property type="match status" value="1"/>
</dbReference>
<dbReference type="SMART" id="SM00288">
    <property type="entry name" value="VHS"/>
    <property type="match status" value="1"/>
</dbReference>
<protein>
    <recommendedName>
        <fullName evidence="2">VHS domain-containing protein</fullName>
    </recommendedName>
</protein>
<dbReference type="InterPro" id="IPR045007">
    <property type="entry name" value="LSB5"/>
</dbReference>
<dbReference type="GO" id="GO:0051666">
    <property type="term" value="P:actin cortical patch localization"/>
    <property type="evidence" value="ECO:0007669"/>
    <property type="project" value="TreeGrafter"/>
</dbReference>
<evidence type="ECO:0000313" key="3">
    <source>
        <dbReference type="EMBL" id="KAF5323596.1"/>
    </source>
</evidence>
<dbReference type="CDD" id="cd16980">
    <property type="entry name" value="VHS_Lsb5"/>
    <property type="match status" value="1"/>
</dbReference>
<name>A0A8H5BIQ8_9AGAR</name>
<dbReference type="Proteomes" id="UP000541558">
    <property type="component" value="Unassembled WGS sequence"/>
</dbReference>
<dbReference type="OrthoDB" id="10068368at2759"/>
<dbReference type="PANTHER" id="PTHR47789">
    <property type="entry name" value="LAS SEVENTEEN-BINDING PROTEIN 5"/>
    <property type="match status" value="1"/>
</dbReference>
<dbReference type="GO" id="GO:0007034">
    <property type="term" value="P:vacuolar transport"/>
    <property type="evidence" value="ECO:0007669"/>
    <property type="project" value="UniProtKB-ARBA"/>
</dbReference>
<feature type="region of interest" description="Disordered" evidence="1">
    <location>
        <begin position="187"/>
        <end position="209"/>
    </location>
</feature>
<dbReference type="GO" id="GO:0035091">
    <property type="term" value="F:phosphatidylinositol binding"/>
    <property type="evidence" value="ECO:0007669"/>
    <property type="project" value="InterPro"/>
</dbReference>
<dbReference type="InterPro" id="IPR002014">
    <property type="entry name" value="VHS_dom"/>
</dbReference>
<feature type="compositionally biased region" description="Basic and acidic residues" evidence="1">
    <location>
        <begin position="187"/>
        <end position="197"/>
    </location>
</feature>
<keyword evidence="4" id="KW-1185">Reference proteome</keyword>
<dbReference type="Gene3D" id="1.20.58.160">
    <property type="match status" value="1"/>
</dbReference>
<gene>
    <name evidence="3" type="ORF">D9611_005701</name>
</gene>
<dbReference type="Gene3D" id="1.25.40.90">
    <property type="match status" value="1"/>
</dbReference>